<dbReference type="EMBL" id="MDHH01000003">
    <property type="protein sequence ID" value="OUE01557.1"/>
    <property type="molecule type" value="Genomic_DNA"/>
</dbReference>
<name>A0A251XH79_CLAMM</name>
<proteinExistence type="predicted"/>
<reference evidence="1 2" key="1">
    <citation type="submission" date="2016-08" db="EMBL/GenBank/DDBJ databases">
        <title>Genome sequence of Clavibacter michiganensis subsp. michiganensis strain CASJ007.</title>
        <authorList>
            <person name="Thapa S.P."/>
            <person name="Coaker G."/>
        </authorList>
    </citation>
    <scope>NUCLEOTIDE SEQUENCE [LARGE SCALE GENOMIC DNA]</scope>
    <source>
        <strain evidence="1">CASJ007</strain>
    </source>
</reference>
<dbReference type="Proteomes" id="UP000195062">
    <property type="component" value="Unassembled WGS sequence"/>
</dbReference>
<comment type="caution">
    <text evidence="1">The sequence shown here is derived from an EMBL/GenBank/DDBJ whole genome shotgun (WGS) entry which is preliminary data.</text>
</comment>
<accession>A0A251XH79</accession>
<dbReference type="AlphaFoldDB" id="A0A251XH79"/>
<protein>
    <submittedName>
        <fullName evidence="1">Uncharacterized protein</fullName>
    </submittedName>
</protein>
<evidence type="ECO:0000313" key="1">
    <source>
        <dbReference type="EMBL" id="OUE01557.1"/>
    </source>
</evidence>
<gene>
    <name evidence="1" type="ORF">CMMCAS07_14705</name>
</gene>
<sequence>MRALNHFNKKAKGELVRALILAGRDLRSVAELLDWAEDAGVELSRGGSGELVLVATPH</sequence>
<evidence type="ECO:0000313" key="2">
    <source>
        <dbReference type="Proteomes" id="UP000195062"/>
    </source>
</evidence>
<organism evidence="1 2">
    <name type="scientific">Clavibacter michiganensis subsp. michiganensis</name>
    <dbReference type="NCBI Taxonomy" id="33013"/>
    <lineage>
        <taxon>Bacteria</taxon>
        <taxon>Bacillati</taxon>
        <taxon>Actinomycetota</taxon>
        <taxon>Actinomycetes</taxon>
        <taxon>Micrococcales</taxon>
        <taxon>Microbacteriaceae</taxon>
        <taxon>Clavibacter</taxon>
    </lineage>
</organism>
<keyword evidence="2" id="KW-1185">Reference proteome</keyword>